<feature type="compositionally biased region" description="Low complexity" evidence="2">
    <location>
        <begin position="982"/>
        <end position="995"/>
    </location>
</feature>
<feature type="compositionally biased region" description="Low complexity" evidence="2">
    <location>
        <begin position="167"/>
        <end position="195"/>
    </location>
</feature>
<dbReference type="OrthoDB" id="3070927at2759"/>
<evidence type="ECO:0000256" key="1">
    <source>
        <dbReference type="ARBA" id="ARBA00022581"/>
    </source>
</evidence>
<feature type="compositionally biased region" description="Low complexity" evidence="2">
    <location>
        <begin position="1667"/>
        <end position="1682"/>
    </location>
</feature>
<dbReference type="Proteomes" id="UP000283269">
    <property type="component" value="Unassembled WGS sequence"/>
</dbReference>
<evidence type="ECO:0000256" key="2">
    <source>
        <dbReference type="SAM" id="MobiDB-lite"/>
    </source>
</evidence>
<reference evidence="3 4" key="1">
    <citation type="journal article" date="2018" name="Evol. Lett.">
        <title>Horizontal gene cluster transfer increased hallucinogenic mushroom diversity.</title>
        <authorList>
            <person name="Reynolds H.T."/>
            <person name="Vijayakumar V."/>
            <person name="Gluck-Thaler E."/>
            <person name="Korotkin H.B."/>
            <person name="Matheny P.B."/>
            <person name="Slot J.C."/>
        </authorList>
    </citation>
    <scope>NUCLEOTIDE SEQUENCE [LARGE SCALE GENOMIC DNA]</scope>
    <source>
        <strain evidence="3 4">2631</strain>
    </source>
</reference>
<evidence type="ECO:0000313" key="3">
    <source>
        <dbReference type="EMBL" id="PPQ79607.1"/>
    </source>
</evidence>
<protein>
    <submittedName>
        <fullName evidence="3">Uncharacterized protein</fullName>
    </submittedName>
</protein>
<feature type="compositionally biased region" description="Pro residues" evidence="2">
    <location>
        <begin position="878"/>
        <end position="891"/>
    </location>
</feature>
<feature type="compositionally biased region" description="Low complexity" evidence="2">
    <location>
        <begin position="408"/>
        <end position="434"/>
    </location>
</feature>
<feature type="region of interest" description="Disordered" evidence="2">
    <location>
        <begin position="953"/>
        <end position="1028"/>
    </location>
</feature>
<keyword evidence="4" id="KW-1185">Reference proteome</keyword>
<feature type="compositionally biased region" description="Basic and acidic residues" evidence="2">
    <location>
        <begin position="773"/>
        <end position="792"/>
    </location>
</feature>
<feature type="compositionally biased region" description="Pro residues" evidence="2">
    <location>
        <begin position="207"/>
        <end position="222"/>
    </location>
</feature>
<feature type="region of interest" description="Disordered" evidence="2">
    <location>
        <begin position="321"/>
        <end position="434"/>
    </location>
</feature>
<feature type="compositionally biased region" description="Pro residues" evidence="2">
    <location>
        <begin position="1604"/>
        <end position="1627"/>
    </location>
</feature>
<feature type="region of interest" description="Disordered" evidence="2">
    <location>
        <begin position="1519"/>
        <end position="1583"/>
    </location>
</feature>
<feature type="region of interest" description="Disordered" evidence="2">
    <location>
        <begin position="1599"/>
        <end position="1691"/>
    </location>
</feature>
<feature type="compositionally biased region" description="Low complexity" evidence="2">
    <location>
        <begin position="383"/>
        <end position="401"/>
    </location>
</feature>
<feature type="region of interest" description="Disordered" evidence="2">
    <location>
        <begin position="745"/>
        <end position="912"/>
    </location>
</feature>
<feature type="region of interest" description="Disordered" evidence="2">
    <location>
        <begin position="151"/>
        <end position="237"/>
    </location>
</feature>
<comment type="caution">
    <text evidence="3">The sequence shown here is derived from an EMBL/GenBank/DDBJ whole genome shotgun (WGS) entry which is preliminary data.</text>
</comment>
<dbReference type="EMBL" id="NHYD01003371">
    <property type="protein sequence ID" value="PPQ79607.1"/>
    <property type="molecule type" value="Genomic_DNA"/>
</dbReference>
<evidence type="ECO:0000313" key="4">
    <source>
        <dbReference type="Proteomes" id="UP000283269"/>
    </source>
</evidence>
<feature type="compositionally biased region" description="Low complexity" evidence="2">
    <location>
        <begin position="597"/>
        <end position="609"/>
    </location>
</feature>
<dbReference type="InParanoid" id="A0A409WM68"/>
<feature type="compositionally biased region" description="Low complexity" evidence="2">
    <location>
        <begin position="1527"/>
        <end position="1536"/>
    </location>
</feature>
<feature type="region of interest" description="Disordered" evidence="2">
    <location>
        <begin position="27"/>
        <end position="50"/>
    </location>
</feature>
<feature type="region of interest" description="Disordered" evidence="2">
    <location>
        <begin position="597"/>
        <end position="651"/>
    </location>
</feature>
<gene>
    <name evidence="3" type="ORF">CVT25_003487</name>
</gene>
<feature type="compositionally biased region" description="Low complexity" evidence="2">
    <location>
        <begin position="34"/>
        <end position="46"/>
    </location>
</feature>
<proteinExistence type="predicted"/>
<feature type="region of interest" description="Disordered" evidence="2">
    <location>
        <begin position="1329"/>
        <end position="1362"/>
    </location>
</feature>
<feature type="region of interest" description="Disordered" evidence="2">
    <location>
        <begin position="1054"/>
        <end position="1085"/>
    </location>
</feature>
<dbReference type="PANTHER" id="PTHR13037:SF24">
    <property type="entry name" value="POLYCOMB PROTEIN PCL-RELATED"/>
    <property type="match status" value="1"/>
</dbReference>
<feature type="compositionally biased region" description="Low complexity" evidence="2">
    <location>
        <begin position="813"/>
        <end position="829"/>
    </location>
</feature>
<accession>A0A409WM68</accession>
<feature type="compositionally biased region" description="Low complexity" evidence="2">
    <location>
        <begin position="1339"/>
        <end position="1356"/>
    </location>
</feature>
<feature type="compositionally biased region" description="Basic and acidic residues" evidence="2">
    <location>
        <begin position="327"/>
        <end position="344"/>
    </location>
</feature>
<feature type="compositionally biased region" description="Polar residues" evidence="2">
    <location>
        <begin position="1654"/>
        <end position="1664"/>
    </location>
</feature>
<feature type="compositionally biased region" description="Polar residues" evidence="2">
    <location>
        <begin position="453"/>
        <end position="466"/>
    </location>
</feature>
<feature type="region of interest" description="Disordered" evidence="2">
    <location>
        <begin position="453"/>
        <end position="491"/>
    </location>
</feature>
<sequence>MPSPSRLSSASSPFTLEEFADLVSAALDPHPNQSSCSSPSPSTSTSVNVNRLPSMATDDASDVHGGWAEGVKYQINEVGLSGRGKVQRKHIDLEFNLILWLSLDLQMPMPPTAPRLILSLPWIQDHHHHNPGGRRRNTNALNKTVFHASDERKLDAPQTHLQPPVPSSSTSASASTALPTSSWNTTSGPASTTSPAPTPPRKTNFPAPSPNPTVLITPPPPTQTHTTPEPQSQSRAHVTFALSHQIPIPPPPPIPDFVETVNFGSAKKNTKNSMLLYATPPPLPAGETDSPFPPIVSATMSAVDLGGNCLEALGEGVSGCAGGVSMGRDRSKSRERERERERSRLRTRNSMPVEPVSAHISTSRRDTLRIPSSPIRLDTRHMTSTSFTPASASSVPAYSKTTPKKSPSKLNLHLNSKSTSPTSPTSPTTKSTPNPLALFARIKRQLSRSNVNLNGEASKSCPNTPISGGFRYPAGSPFPPQAQPSPTRMASEDIAHGPQLELGLEYRYDNGFEYQYQLSPTPTSSTPTAPSASHLPFPATTASATASGSYLSLAGQFGFADVDMERSSWGGSGTGSGFKSALDSGFRSGSGLESEMMSVSVAESDVSMSTSRGGRRRNKKKWGGGGRRDSYGASGSAREDRSEITASTSKYGTPLSSLAPRALGGSIFGVKNYYDPQDRDYEYDGYGYGSGSGSSSPSTYSCDSAPLGSVGDEESIIGSSCSFFVELRGRDAARGRSGFEAVGTEMLRERHAEDEDEGTEETEGYRPYVPLVLRHEREQQRQRQRREQERGQRGVLTDAAPRTSKQSTRSIVSGSNSGQASSVSSSSLPPASPPPSDAASSSAGSARRRRRANVPHPLPLPLTPHQYQHAPILTAALPSPPPSPPGPPPPRFSRSLSVSSTESGPPITPCSPLFVVVTDTEGRTTMGMDKGVGVEEESEPVVKQARQIGVSRPIAFSIPPSSPSPSPSSYSTQKAHIVTPNPLSSSSAPAAASLPQFPQTPHRLSRIKTRSRQSTLSIHPAVPLSPPPMGPLPLPPPLRAAARLSLPANANAHIPASTSPGPGMSITEAGTPLRSGSSKRVVSAPDSASLFRTQHEQDGRRAEGAAENAHILANGNGNGRRNSASTMSSCALGSILTSSSASAFRARSVSLSSGSFAAVATASAGVLAAAETSSDGSSISILTSTPEFEEEEDDDEAAARVLAANTLANATRRANAVAMNGWNQEVNKEKEKVPLIGVARQIVRRGSAAAARAVGEDGAGEWTLLLGASPSGSASADVDVDLGRKGMKRTNSVVRLSKAAADASAGGGMLSVPTAMRKDVWEPYGERMRTKSESALRRTTTTKTADASASADTTAAGPGMDGEDWTLSLLGLGTKKKSFAGAAAATAAPISVGGNGGGNDNEDDAFCVPRVVSIGSGIESSAVTVSISGSAAASLEEDAAPHTVADTEGNLKTLSALEKDLEKFNAMLLRAPGIGMSLGLGVGSQRLRHTKSCGVLPGVDEPPPRNAVLRRVEVFSSGAVGSGGSGMASNSTSTSTLEVPSRTKEKKTRAAVSAASLRIDTSPESRPGSGAVRRTSSTSSTCSASSSALASASASSSELTPTALVPPPSDVFPSSPSPSSAPQPPAEPEPELPLLSPASSPGSSASGCARAEQRNSNSTLSVLSALSEVGSSDSSFSGEYYSARSSFTSAL</sequence>
<organism evidence="3 4">
    <name type="scientific">Psilocybe cyanescens</name>
    <dbReference type="NCBI Taxonomy" id="93625"/>
    <lineage>
        <taxon>Eukaryota</taxon>
        <taxon>Fungi</taxon>
        <taxon>Dikarya</taxon>
        <taxon>Basidiomycota</taxon>
        <taxon>Agaricomycotina</taxon>
        <taxon>Agaricomycetes</taxon>
        <taxon>Agaricomycetidae</taxon>
        <taxon>Agaricales</taxon>
        <taxon>Agaricineae</taxon>
        <taxon>Strophariaceae</taxon>
        <taxon>Psilocybe</taxon>
    </lineage>
</organism>
<dbReference type="PANTHER" id="PTHR13037">
    <property type="entry name" value="FORMIN"/>
    <property type="match status" value="1"/>
</dbReference>
<feature type="compositionally biased region" description="Basic residues" evidence="2">
    <location>
        <begin position="613"/>
        <end position="622"/>
    </location>
</feature>
<feature type="compositionally biased region" description="Low complexity" evidence="2">
    <location>
        <begin position="1632"/>
        <end position="1646"/>
    </location>
</feature>
<keyword evidence="1" id="KW-0945">Host-virus interaction</keyword>
<name>A0A409WM68_PSICY</name>
<feature type="compositionally biased region" description="Polar residues" evidence="2">
    <location>
        <begin position="803"/>
        <end position="812"/>
    </location>
</feature>